<protein>
    <recommendedName>
        <fullName evidence="1">Protein kinase domain-containing protein</fullName>
    </recommendedName>
</protein>
<evidence type="ECO:0000313" key="2">
    <source>
        <dbReference type="EMBL" id="GBC09590.1"/>
    </source>
</evidence>
<dbReference type="PANTHER" id="PTHR44329">
    <property type="entry name" value="SERINE/THREONINE-PROTEIN KINASE TNNI3K-RELATED"/>
    <property type="match status" value="1"/>
</dbReference>
<accession>A0A2Z6SGI7</accession>
<feature type="domain" description="Protein kinase" evidence="1">
    <location>
        <begin position="1"/>
        <end position="183"/>
    </location>
</feature>
<organism evidence="2 3">
    <name type="scientific">Rhizophagus clarus</name>
    <dbReference type="NCBI Taxonomy" id="94130"/>
    <lineage>
        <taxon>Eukaryota</taxon>
        <taxon>Fungi</taxon>
        <taxon>Fungi incertae sedis</taxon>
        <taxon>Mucoromycota</taxon>
        <taxon>Glomeromycotina</taxon>
        <taxon>Glomeromycetes</taxon>
        <taxon>Glomerales</taxon>
        <taxon>Glomeraceae</taxon>
        <taxon>Rhizophagus</taxon>
    </lineage>
</organism>
<dbReference type="PROSITE" id="PS50011">
    <property type="entry name" value="PROTEIN_KINASE_DOM"/>
    <property type="match status" value="1"/>
</dbReference>
<sequence length="183" mass="21284">MNSLISNSKTDLWIDCDSDCDYQLHVTCFSIDSTSEPEDSYIIKRINIKGGFNKIYSADWPQGHIYYWDIENQEWERYSGIKVALKSLDNSYIGNDYLNKVNRWNNQLKKEVYGVILYMAPEVLRGCQHNKAADIYSFGIIMNEIMSEEIPYNDIPHDHDLTIKICKGFRPKISEETPKLIAV</sequence>
<dbReference type="GO" id="GO:0004674">
    <property type="term" value="F:protein serine/threonine kinase activity"/>
    <property type="evidence" value="ECO:0007669"/>
    <property type="project" value="TreeGrafter"/>
</dbReference>
<dbReference type="InterPro" id="IPR011009">
    <property type="entry name" value="Kinase-like_dom_sf"/>
</dbReference>
<evidence type="ECO:0000313" key="3">
    <source>
        <dbReference type="Proteomes" id="UP000247702"/>
    </source>
</evidence>
<dbReference type="AlphaFoldDB" id="A0A2Z6SGI7"/>
<dbReference type="Proteomes" id="UP000247702">
    <property type="component" value="Unassembled WGS sequence"/>
</dbReference>
<reference evidence="2 3" key="1">
    <citation type="submission" date="2017-11" db="EMBL/GenBank/DDBJ databases">
        <title>The genome of Rhizophagus clarus HR1 reveals common genetic basis of auxotrophy among arbuscular mycorrhizal fungi.</title>
        <authorList>
            <person name="Kobayashi Y."/>
        </authorList>
    </citation>
    <scope>NUCLEOTIDE SEQUENCE [LARGE SCALE GENOMIC DNA]</scope>
    <source>
        <strain evidence="2 3">HR1</strain>
    </source>
</reference>
<dbReference type="GO" id="GO:0005524">
    <property type="term" value="F:ATP binding"/>
    <property type="evidence" value="ECO:0007669"/>
    <property type="project" value="InterPro"/>
</dbReference>
<dbReference type="Pfam" id="PF00069">
    <property type="entry name" value="Pkinase"/>
    <property type="match status" value="1"/>
</dbReference>
<dbReference type="SUPFAM" id="SSF56112">
    <property type="entry name" value="Protein kinase-like (PK-like)"/>
    <property type="match status" value="1"/>
</dbReference>
<dbReference type="Gene3D" id="1.10.510.10">
    <property type="entry name" value="Transferase(Phosphotransferase) domain 1"/>
    <property type="match status" value="1"/>
</dbReference>
<evidence type="ECO:0000259" key="1">
    <source>
        <dbReference type="PROSITE" id="PS50011"/>
    </source>
</evidence>
<dbReference type="InterPro" id="IPR000719">
    <property type="entry name" value="Prot_kinase_dom"/>
</dbReference>
<dbReference type="EMBL" id="BEXD01004314">
    <property type="protein sequence ID" value="GBC09590.1"/>
    <property type="molecule type" value="Genomic_DNA"/>
</dbReference>
<keyword evidence="3" id="KW-1185">Reference proteome</keyword>
<name>A0A2Z6SGI7_9GLOM</name>
<proteinExistence type="predicted"/>
<dbReference type="InterPro" id="IPR051681">
    <property type="entry name" value="Ser/Thr_Kinases-Pseudokinases"/>
</dbReference>
<comment type="caution">
    <text evidence="2">The sequence shown here is derived from an EMBL/GenBank/DDBJ whole genome shotgun (WGS) entry which is preliminary data.</text>
</comment>
<gene>
    <name evidence="2" type="ORF">RclHR1_00090024</name>
</gene>
<dbReference type="STRING" id="94130.A0A2Z6SGI7"/>